<dbReference type="KEGG" id="vsp:VS_2140"/>
<dbReference type="STRING" id="575788.VS_2140"/>
<evidence type="ECO:0000313" key="3">
    <source>
        <dbReference type="Proteomes" id="UP000009100"/>
    </source>
</evidence>
<name>B7VHU5_VIBA3</name>
<keyword evidence="1" id="KW-0812">Transmembrane</keyword>
<sequence length="54" mass="6116">MMKPLVSPLNIHKLRSKIQLIRAHKSDGVWLTSVIISSGKANLVLYLLIFMLIN</sequence>
<protein>
    <submittedName>
        <fullName evidence="2">Uncharacterized protein</fullName>
    </submittedName>
</protein>
<dbReference type="Proteomes" id="UP000009100">
    <property type="component" value="Chromosome 1"/>
</dbReference>
<organism evidence="2 3">
    <name type="scientific">Vibrio atlanticus (strain LGP32)</name>
    <name type="common">Vibrio splendidus (strain Mel32)</name>
    <dbReference type="NCBI Taxonomy" id="575788"/>
    <lineage>
        <taxon>Bacteria</taxon>
        <taxon>Pseudomonadati</taxon>
        <taxon>Pseudomonadota</taxon>
        <taxon>Gammaproteobacteria</taxon>
        <taxon>Vibrionales</taxon>
        <taxon>Vibrionaceae</taxon>
        <taxon>Vibrio</taxon>
    </lineage>
</organism>
<dbReference type="HOGENOM" id="CLU_3049292_0_0_6"/>
<accession>B7VHU5</accession>
<reference evidence="2 3" key="1">
    <citation type="submission" date="2009-02" db="EMBL/GenBank/DDBJ databases">
        <title>Vibrio splendidus str. LGP32 complete genome.</title>
        <authorList>
            <person name="Mazel D."/>
            <person name="Le Roux F."/>
        </authorList>
    </citation>
    <scope>NUCLEOTIDE SEQUENCE [LARGE SCALE GENOMIC DNA]</scope>
    <source>
        <strain evidence="2 3">LGP32</strain>
    </source>
</reference>
<keyword evidence="1" id="KW-1133">Transmembrane helix</keyword>
<gene>
    <name evidence="2" type="ordered locus">VS_2140</name>
</gene>
<feature type="transmembrane region" description="Helical" evidence="1">
    <location>
        <begin position="29"/>
        <end position="53"/>
    </location>
</feature>
<evidence type="ECO:0000256" key="1">
    <source>
        <dbReference type="SAM" id="Phobius"/>
    </source>
</evidence>
<proteinExistence type="predicted"/>
<dbReference type="EMBL" id="FM954972">
    <property type="protein sequence ID" value="CAV19315.1"/>
    <property type="molecule type" value="Genomic_DNA"/>
</dbReference>
<dbReference type="AlphaFoldDB" id="B7VHU5"/>
<keyword evidence="1" id="KW-0472">Membrane</keyword>
<evidence type="ECO:0000313" key="2">
    <source>
        <dbReference type="EMBL" id="CAV19315.1"/>
    </source>
</evidence>